<reference evidence="1 2" key="1">
    <citation type="journal article" date="2013" name="Antonie Van Leeuwenhoek">
        <title>Echinimonas agarilytica gen. nov., sp. nov., a new gammaproteobacterium isolated from the sea urchin Strongylocentrotus intermedius.</title>
        <authorList>
            <person name="Nedashkovskaya O.I."/>
            <person name="Stenkova A.M."/>
            <person name="Zhukova N.V."/>
            <person name="Van Trappen S."/>
            <person name="Lee J.S."/>
            <person name="Kim S.B."/>
        </authorList>
    </citation>
    <scope>NUCLEOTIDE SEQUENCE [LARGE SCALE GENOMIC DNA]</scope>
    <source>
        <strain evidence="1 2">KMM 6351</strain>
    </source>
</reference>
<accession>A0AA41W3M3</accession>
<evidence type="ECO:0000313" key="1">
    <source>
        <dbReference type="EMBL" id="MCM2678181.1"/>
    </source>
</evidence>
<dbReference type="EMBL" id="JAMQGP010000001">
    <property type="protein sequence ID" value="MCM2678181.1"/>
    <property type="molecule type" value="Genomic_DNA"/>
</dbReference>
<evidence type="ECO:0000313" key="2">
    <source>
        <dbReference type="Proteomes" id="UP001165393"/>
    </source>
</evidence>
<sequence length="578" mass="66340">MKKLFKFKLLDSYHQSLEGIAVNCMGKSLFGHRLALPSEKKSLNGRLKAQSEMEKMLVEFLANRGPDRTAIRALLAYHAKILRHLHSIDLYPTCDTCGLSSIYYQHIALPLLLIRLTRRANKHTQGVLFHLHHMLQQLPEKYPANIQSYMRQQLNRWQLNNGLTPKPISWIREIRSSSYPSWNTYKLSFSEWQEKQPISEAQSEAAYDQVKSLYMAGLLFSTVKKILDKFKPFSFYTERMLALESNSFSLSAYGQMMAKAAQHQEPAAFLSEHKKQTGSTDATKKLITYRNCLFMPYVLQEQFKSDLTSDKKLLRLRKLLMKSGVEGNHLITNYFNQLDGLGYVLRALLSSVMAFEQLVDWVTPEMFEQSVHLVKDEIRKGQPVPSTEREIIRALTQVLSELANQQHPGASCNTLAIFLYCFRYSDESVQPNANAAMERLFWDTHSKPYTEQACEYMLIAAYNNFITRFAAPDAVNSLLCNPLGRLEQSLAVYFQSRHLGLKQATNAAFRKDRPIVRLGSKYPYQALQDVAHDVARLALSSNLSSRLPNIQAFVDLSEDEKKQMFAVLDKAQYEKDNE</sequence>
<comment type="caution">
    <text evidence="1">The sequence shown here is derived from an EMBL/GenBank/DDBJ whole genome shotgun (WGS) entry which is preliminary data.</text>
</comment>
<organism evidence="1 2">
    <name type="scientific">Echinimonas agarilytica</name>
    <dbReference type="NCBI Taxonomy" id="1215918"/>
    <lineage>
        <taxon>Bacteria</taxon>
        <taxon>Pseudomonadati</taxon>
        <taxon>Pseudomonadota</taxon>
        <taxon>Gammaproteobacteria</taxon>
        <taxon>Alteromonadales</taxon>
        <taxon>Echinimonadaceae</taxon>
        <taxon>Echinimonas</taxon>
    </lineage>
</organism>
<protein>
    <submittedName>
        <fullName evidence="1">Uncharacterized protein</fullName>
    </submittedName>
</protein>
<keyword evidence="2" id="KW-1185">Reference proteome</keyword>
<dbReference type="RefSeq" id="WP_251259499.1">
    <property type="nucleotide sequence ID" value="NZ_JAMQGP010000001.1"/>
</dbReference>
<proteinExistence type="predicted"/>
<dbReference type="AlphaFoldDB" id="A0AA41W3M3"/>
<gene>
    <name evidence="1" type="ORF">NAF29_00655</name>
</gene>
<dbReference type="Proteomes" id="UP001165393">
    <property type="component" value="Unassembled WGS sequence"/>
</dbReference>
<name>A0AA41W3M3_9GAMM</name>